<protein>
    <submittedName>
        <fullName evidence="1">Uncharacterized protein</fullName>
    </submittedName>
</protein>
<dbReference type="EMBL" id="BEZZ01246388">
    <property type="protein sequence ID" value="GCC48391.1"/>
    <property type="molecule type" value="Genomic_DNA"/>
</dbReference>
<comment type="caution">
    <text evidence="1">The sequence shown here is derived from an EMBL/GenBank/DDBJ whole genome shotgun (WGS) entry which is preliminary data.</text>
</comment>
<keyword evidence="2" id="KW-1185">Reference proteome</keyword>
<name>A0A401U0H2_CHIPU</name>
<feature type="non-terminal residue" evidence="1">
    <location>
        <position position="92"/>
    </location>
</feature>
<evidence type="ECO:0000313" key="1">
    <source>
        <dbReference type="EMBL" id="GCC48391.1"/>
    </source>
</evidence>
<evidence type="ECO:0000313" key="2">
    <source>
        <dbReference type="Proteomes" id="UP000287033"/>
    </source>
</evidence>
<organism evidence="1 2">
    <name type="scientific">Chiloscyllium punctatum</name>
    <name type="common">Brownbanded bambooshark</name>
    <name type="synonym">Hemiscyllium punctatum</name>
    <dbReference type="NCBI Taxonomy" id="137246"/>
    <lineage>
        <taxon>Eukaryota</taxon>
        <taxon>Metazoa</taxon>
        <taxon>Chordata</taxon>
        <taxon>Craniata</taxon>
        <taxon>Vertebrata</taxon>
        <taxon>Chondrichthyes</taxon>
        <taxon>Elasmobranchii</taxon>
        <taxon>Galeomorphii</taxon>
        <taxon>Galeoidea</taxon>
        <taxon>Orectolobiformes</taxon>
        <taxon>Hemiscylliidae</taxon>
        <taxon>Chiloscyllium</taxon>
    </lineage>
</organism>
<accession>A0A401U0H2</accession>
<sequence>MELHAADRQGLVLDHHRDAVFGGRGHRQHLGHAVTLDIERVVAADHDLVRQIMHQPAAAHLHARGTAMRGLGELAELTAEIFADRLHAEADA</sequence>
<dbReference type="Proteomes" id="UP000287033">
    <property type="component" value="Unassembled WGS sequence"/>
</dbReference>
<reference evidence="1 2" key="1">
    <citation type="journal article" date="2018" name="Nat. Ecol. Evol.">
        <title>Shark genomes provide insights into elasmobranch evolution and the origin of vertebrates.</title>
        <authorList>
            <person name="Hara Y"/>
            <person name="Yamaguchi K"/>
            <person name="Onimaru K"/>
            <person name="Kadota M"/>
            <person name="Koyanagi M"/>
            <person name="Keeley SD"/>
            <person name="Tatsumi K"/>
            <person name="Tanaka K"/>
            <person name="Motone F"/>
            <person name="Kageyama Y"/>
            <person name="Nozu R"/>
            <person name="Adachi N"/>
            <person name="Nishimura O"/>
            <person name="Nakagawa R"/>
            <person name="Tanegashima C"/>
            <person name="Kiyatake I"/>
            <person name="Matsumoto R"/>
            <person name="Murakumo K"/>
            <person name="Nishida K"/>
            <person name="Terakita A"/>
            <person name="Kuratani S"/>
            <person name="Sato K"/>
            <person name="Hyodo S Kuraku.S."/>
        </authorList>
    </citation>
    <scope>NUCLEOTIDE SEQUENCE [LARGE SCALE GENOMIC DNA]</scope>
</reference>
<proteinExistence type="predicted"/>
<gene>
    <name evidence="1" type="ORF">chiPu_0032805</name>
</gene>
<dbReference type="AlphaFoldDB" id="A0A401U0H2"/>